<feature type="transmembrane region" description="Helical" evidence="1">
    <location>
        <begin position="124"/>
        <end position="149"/>
    </location>
</feature>
<sequence>MLETVIRWGAYLGGWLLVIGPLFQSRVELEAERAHLTEVRETIESTAPPSRVSAWWWLIPPVALFLSRRRQSQYVDTLTTVLTTAQMESLERYFSVARGWMIVAAGAVLIAVKETFELAHHQHWLPGGFWVLAVIGLIATVAFTSAGPARSDRHRLRRTPTVVR</sequence>
<feature type="transmembrane region" description="Helical" evidence="1">
    <location>
        <begin position="93"/>
        <end position="112"/>
    </location>
</feature>
<dbReference type="EMBL" id="CP001966">
    <property type="protein sequence ID" value="ADG78573.1"/>
    <property type="molecule type" value="Genomic_DNA"/>
</dbReference>
<evidence type="ECO:0000313" key="3">
    <source>
        <dbReference type="Proteomes" id="UP000001213"/>
    </source>
</evidence>
<name>D5UNK5_TSUPD</name>
<dbReference type="KEGG" id="tpr:Tpau_1961"/>
<dbReference type="RefSeq" id="WP_013126595.1">
    <property type="nucleotide sequence ID" value="NC_014158.1"/>
</dbReference>
<keyword evidence="1" id="KW-1133">Transmembrane helix</keyword>
<evidence type="ECO:0000256" key="1">
    <source>
        <dbReference type="SAM" id="Phobius"/>
    </source>
</evidence>
<evidence type="ECO:0000313" key="2">
    <source>
        <dbReference type="EMBL" id="ADG78573.1"/>
    </source>
</evidence>
<dbReference type="AlphaFoldDB" id="D5UNK5"/>
<gene>
    <name evidence="2" type="ordered locus">Tpau_1961</name>
</gene>
<keyword evidence="1" id="KW-0472">Membrane</keyword>
<keyword evidence="3" id="KW-1185">Reference proteome</keyword>
<dbReference type="eggNOG" id="ENOG50341UU">
    <property type="taxonomic scope" value="Bacteria"/>
</dbReference>
<accession>D5UNK5</accession>
<dbReference type="STRING" id="521096.Tpau_1961"/>
<feature type="transmembrane region" description="Helical" evidence="1">
    <location>
        <begin position="6"/>
        <end position="23"/>
    </location>
</feature>
<dbReference type="HOGENOM" id="CLU_132636_0_0_11"/>
<protein>
    <submittedName>
        <fullName evidence="2">Uncharacterized protein</fullName>
    </submittedName>
</protein>
<keyword evidence="1" id="KW-0812">Transmembrane</keyword>
<organism evidence="2 3">
    <name type="scientific">Tsukamurella paurometabola (strain ATCC 8368 / DSM 20162 / CCUG 35730 / CIP 100753 / JCM 10117 / KCTC 9821 / NBRC 16120 / NCIMB 702349 / NCTC 13040)</name>
    <name type="common">Corynebacterium paurometabolum</name>
    <dbReference type="NCBI Taxonomy" id="521096"/>
    <lineage>
        <taxon>Bacteria</taxon>
        <taxon>Bacillati</taxon>
        <taxon>Actinomycetota</taxon>
        <taxon>Actinomycetes</taxon>
        <taxon>Mycobacteriales</taxon>
        <taxon>Tsukamurellaceae</taxon>
        <taxon>Tsukamurella</taxon>
    </lineage>
</organism>
<reference evidence="2 3" key="2">
    <citation type="journal article" date="2011" name="Stand. Genomic Sci.">
        <title>Complete genome sequence of Tsukamurella paurometabola type strain (no. 33).</title>
        <authorList>
            <person name="Munk A.C."/>
            <person name="Lapidus A."/>
            <person name="Lucas S."/>
            <person name="Nolan M."/>
            <person name="Tice H."/>
            <person name="Cheng J.F."/>
            <person name="Del Rio T.G."/>
            <person name="Goodwin L."/>
            <person name="Pitluck S."/>
            <person name="Liolios K."/>
            <person name="Huntemann M."/>
            <person name="Ivanova N."/>
            <person name="Mavromatis K."/>
            <person name="Mikhailova N."/>
            <person name="Pati A."/>
            <person name="Chen A."/>
            <person name="Palaniappan K."/>
            <person name="Tapia R."/>
            <person name="Han C."/>
            <person name="Land M."/>
            <person name="Hauser L."/>
            <person name="Chang Y.J."/>
            <person name="Jeffries C.D."/>
            <person name="Brettin T."/>
            <person name="Yasawong M."/>
            <person name="Brambilla E.M."/>
            <person name="Rohde M."/>
            <person name="Sikorski J."/>
            <person name="Goker M."/>
            <person name="Detter J.C."/>
            <person name="Woyke T."/>
            <person name="Bristow J."/>
            <person name="Eisen J.A."/>
            <person name="Markowitz V."/>
            <person name="Hugenholtz P."/>
            <person name="Kyrpides N.C."/>
            <person name="Klenk H.P."/>
        </authorList>
    </citation>
    <scope>NUCLEOTIDE SEQUENCE [LARGE SCALE GENOMIC DNA]</scope>
    <source>
        <strain evidence="3">ATCC 8368 / DSM 20162 / CCUG 35730 / CIP 100753 / JCM 10117 / KCTC 9821 / NBRC 16120 / NCIMB 702349 / NCTC 13040</strain>
    </source>
</reference>
<dbReference type="Proteomes" id="UP000001213">
    <property type="component" value="Chromosome"/>
</dbReference>
<reference evidence="3" key="1">
    <citation type="submission" date="2010-03" db="EMBL/GenBank/DDBJ databases">
        <title>The complete chromosome of Tsukamurella paurometabola DSM 20162.</title>
        <authorList>
            <consortium name="US DOE Joint Genome Institute (JGI-PGF)"/>
            <person name="Lucas S."/>
            <person name="Copeland A."/>
            <person name="Lapidus A."/>
            <person name="Glavina del Rio T."/>
            <person name="Dalin E."/>
            <person name="Tice H."/>
            <person name="Bruce D."/>
            <person name="Goodwin L."/>
            <person name="Pitluck S."/>
            <person name="Kyrpides N."/>
            <person name="Mavromatis K."/>
            <person name="Ivanova N."/>
            <person name="Mikhailova N."/>
            <person name="Munk A.C."/>
            <person name="Brettin T."/>
            <person name="Detter J.C."/>
            <person name="Tapia R."/>
            <person name="Han C."/>
            <person name="Larimer F."/>
            <person name="Land M."/>
            <person name="Hauser L."/>
            <person name="Markowitz V."/>
            <person name="Cheng J.-F."/>
            <person name="Hugenholtz P."/>
            <person name="Woyke T."/>
            <person name="Wu D."/>
            <person name="Jando M."/>
            <person name="Brambilla E."/>
            <person name="Klenk H.-P."/>
            <person name="Eisen J.A."/>
        </authorList>
    </citation>
    <scope>NUCLEOTIDE SEQUENCE [LARGE SCALE GENOMIC DNA]</scope>
    <source>
        <strain evidence="3">ATCC 8368 / DSM 20162 / CCUG 35730 / CIP 100753 / JCM 10117 / KCTC 9821 / NBRC 16120 / NCIMB 702349 / NCTC 13040</strain>
    </source>
</reference>
<proteinExistence type="predicted"/>